<evidence type="ECO:0000313" key="2">
    <source>
        <dbReference type="Proteomes" id="UP000551616"/>
    </source>
</evidence>
<organism evidence="1 2">
    <name type="scientific">Bremerella alba</name>
    <dbReference type="NCBI Taxonomy" id="980252"/>
    <lineage>
        <taxon>Bacteria</taxon>
        <taxon>Pseudomonadati</taxon>
        <taxon>Planctomycetota</taxon>
        <taxon>Planctomycetia</taxon>
        <taxon>Pirellulales</taxon>
        <taxon>Pirellulaceae</taxon>
        <taxon>Bremerella</taxon>
    </lineage>
</organism>
<dbReference type="Proteomes" id="UP000551616">
    <property type="component" value="Unassembled WGS sequence"/>
</dbReference>
<protein>
    <recommendedName>
        <fullName evidence="3">RNA polymerase sigma-70 region 2 domain-containing protein</fullName>
    </recommendedName>
</protein>
<accession>A0A7V9A8N4</accession>
<gene>
    <name evidence="1" type="ORF">HOV93_37880</name>
</gene>
<proteinExistence type="predicted"/>
<comment type="caution">
    <text evidence="1">The sequence shown here is derived from an EMBL/GenBank/DDBJ whole genome shotgun (WGS) entry which is preliminary data.</text>
</comment>
<sequence>MKASSADLQLLEDLLASPTANWRRFVDRYASTVIQVVQHARQNQKWTLTQKDADAVVVATFERLSENNLEILHRFDGNGSFTTFLTVAARRIVIQELQDRGAEQRIQTALKDASAERLQIPGTAS</sequence>
<name>A0A7V9A8N4_9BACT</name>
<dbReference type="Gene3D" id="1.10.1740.10">
    <property type="match status" value="1"/>
</dbReference>
<evidence type="ECO:0008006" key="3">
    <source>
        <dbReference type="Google" id="ProtNLM"/>
    </source>
</evidence>
<dbReference type="AlphaFoldDB" id="A0A7V9A8N4"/>
<reference evidence="1 2" key="1">
    <citation type="submission" date="2020-05" db="EMBL/GenBank/DDBJ databases">
        <title>Bremerella alba sp. nov., a novel planctomycete isolated from the surface of the macroalga Fucus spiralis.</title>
        <authorList>
            <person name="Godinho O."/>
            <person name="Botelho R."/>
            <person name="Albuquerque L."/>
            <person name="Wiegand S."/>
            <person name="Da Costa M.S."/>
            <person name="Lobo-Da-Cunha A."/>
            <person name="Jogler C."/>
            <person name="Lage O.M."/>
        </authorList>
    </citation>
    <scope>NUCLEOTIDE SEQUENCE [LARGE SCALE GENOMIC DNA]</scope>
    <source>
        <strain evidence="1 2">FF15</strain>
    </source>
</reference>
<dbReference type="RefSeq" id="WP_207397994.1">
    <property type="nucleotide sequence ID" value="NZ_JABRWO010000010.1"/>
</dbReference>
<keyword evidence="2" id="KW-1185">Reference proteome</keyword>
<dbReference type="EMBL" id="JABRWO010000010">
    <property type="protein sequence ID" value="MBA2116597.1"/>
    <property type="molecule type" value="Genomic_DNA"/>
</dbReference>
<evidence type="ECO:0000313" key="1">
    <source>
        <dbReference type="EMBL" id="MBA2116597.1"/>
    </source>
</evidence>